<keyword evidence="1" id="KW-0472">Membrane</keyword>
<feature type="transmembrane region" description="Helical" evidence="1">
    <location>
        <begin position="31"/>
        <end position="51"/>
    </location>
</feature>
<evidence type="ECO:0000313" key="3">
    <source>
        <dbReference type="Proteomes" id="UP000245250"/>
    </source>
</evidence>
<name>A0A2S1YMU9_9FLAO</name>
<organism evidence="2 3">
    <name type="scientific">Flavobacterium crocinum</name>
    <dbReference type="NCBI Taxonomy" id="2183896"/>
    <lineage>
        <taxon>Bacteria</taxon>
        <taxon>Pseudomonadati</taxon>
        <taxon>Bacteroidota</taxon>
        <taxon>Flavobacteriia</taxon>
        <taxon>Flavobacteriales</taxon>
        <taxon>Flavobacteriaceae</taxon>
        <taxon>Flavobacterium</taxon>
    </lineage>
</organism>
<dbReference type="Proteomes" id="UP000245250">
    <property type="component" value="Chromosome"/>
</dbReference>
<evidence type="ECO:0000313" key="2">
    <source>
        <dbReference type="EMBL" id="AWK05410.1"/>
    </source>
</evidence>
<gene>
    <name evidence="2" type="ORF">HYN56_14660</name>
</gene>
<keyword evidence="1" id="KW-0812">Transmembrane</keyword>
<keyword evidence="1" id="KW-1133">Transmembrane helix</keyword>
<dbReference type="KEGG" id="fcr:HYN56_14660"/>
<keyword evidence="3" id="KW-1185">Reference proteome</keyword>
<evidence type="ECO:0000256" key="1">
    <source>
        <dbReference type="SAM" id="Phobius"/>
    </source>
</evidence>
<dbReference type="EMBL" id="CP029255">
    <property type="protein sequence ID" value="AWK05410.1"/>
    <property type="molecule type" value="Genomic_DNA"/>
</dbReference>
<dbReference type="AlphaFoldDB" id="A0A2S1YMU9"/>
<accession>A0A2S1YMU9</accession>
<sequence length="66" mass="7880">MELTITFINFILALFFVLLSLIHLNDGYNRYSISKIIFLPKVLFFKLLFFVDPARRIYEKQQSCLC</sequence>
<feature type="transmembrane region" description="Helical" evidence="1">
    <location>
        <begin position="7"/>
        <end position="25"/>
    </location>
</feature>
<reference evidence="2 3" key="1">
    <citation type="submission" date="2018-05" db="EMBL/GenBank/DDBJ databases">
        <title>Genome sequencing of Flavobacterium sp. HYN0056.</title>
        <authorList>
            <person name="Yi H."/>
            <person name="Baek C."/>
        </authorList>
    </citation>
    <scope>NUCLEOTIDE SEQUENCE [LARGE SCALE GENOMIC DNA]</scope>
    <source>
        <strain evidence="2 3">HYN0056</strain>
    </source>
</reference>
<proteinExistence type="predicted"/>
<protein>
    <submittedName>
        <fullName evidence="2">Uncharacterized protein</fullName>
    </submittedName>
</protein>